<dbReference type="EMBL" id="LT828648">
    <property type="protein sequence ID" value="SLM49241.1"/>
    <property type="molecule type" value="Genomic_DNA"/>
</dbReference>
<dbReference type="STRING" id="1325564.NSJP_3074"/>
<organism evidence="2 3">
    <name type="scientific">Nitrospira japonica</name>
    <dbReference type="NCBI Taxonomy" id="1325564"/>
    <lineage>
        <taxon>Bacteria</taxon>
        <taxon>Pseudomonadati</taxon>
        <taxon>Nitrospirota</taxon>
        <taxon>Nitrospiria</taxon>
        <taxon>Nitrospirales</taxon>
        <taxon>Nitrospiraceae</taxon>
        <taxon>Nitrospira</taxon>
    </lineage>
</organism>
<evidence type="ECO:0000313" key="3">
    <source>
        <dbReference type="Proteomes" id="UP000192042"/>
    </source>
</evidence>
<dbReference type="AlphaFoldDB" id="A0A1W1I8J1"/>
<name>A0A1W1I8J1_9BACT</name>
<evidence type="ECO:0000313" key="2">
    <source>
        <dbReference type="EMBL" id="SLM49241.1"/>
    </source>
</evidence>
<proteinExistence type="predicted"/>
<dbReference type="Proteomes" id="UP000192042">
    <property type="component" value="Chromosome I"/>
</dbReference>
<feature type="region of interest" description="Disordered" evidence="1">
    <location>
        <begin position="469"/>
        <end position="500"/>
    </location>
</feature>
<dbReference type="InterPro" id="IPR036890">
    <property type="entry name" value="HATPase_C_sf"/>
</dbReference>
<reference evidence="2 3" key="1">
    <citation type="submission" date="2017-03" db="EMBL/GenBank/DDBJ databases">
        <authorList>
            <person name="Afonso C.L."/>
            <person name="Miller P.J."/>
            <person name="Scott M.A."/>
            <person name="Spackman E."/>
            <person name="Goraichik I."/>
            <person name="Dimitrov K.M."/>
            <person name="Suarez D.L."/>
            <person name="Swayne D.E."/>
        </authorList>
    </citation>
    <scope>NUCLEOTIDE SEQUENCE [LARGE SCALE GENOMIC DNA]</scope>
    <source>
        <strain evidence="2">Genome sequencing of Nitrospira japonica strain NJ11</strain>
    </source>
</reference>
<gene>
    <name evidence="2" type="ORF">NSJP_3074</name>
</gene>
<dbReference type="KEGG" id="nja:NSJP_3074"/>
<feature type="compositionally biased region" description="Pro residues" evidence="1">
    <location>
        <begin position="486"/>
        <end position="497"/>
    </location>
</feature>
<dbReference type="SUPFAM" id="SSF55874">
    <property type="entry name" value="ATPase domain of HSP90 chaperone/DNA topoisomerase II/histidine kinase"/>
    <property type="match status" value="1"/>
</dbReference>
<keyword evidence="3" id="KW-1185">Reference proteome</keyword>
<dbReference type="Gene3D" id="3.30.565.10">
    <property type="entry name" value="Histidine kinase-like ATPase, C-terminal domain"/>
    <property type="match status" value="1"/>
</dbReference>
<sequence length="764" mass="84860">MTKEELFEVLLTATTIGQVEQALAAFEAANLSDLSWQPIGGRENNRGIIEVSADPGRALVERLTNGIDAILEIECNSRAGPGNIASPREAASAWLNVPETGLSDMTPAQRRVLAQKAAIRILPGGSRETRIVEIIDRGIGLSPSEMPSTILSLNESNKLTKLYLAGTYGQGGSSTFAVSRYTFIASRSSEEHIGFTLVRFEDLPPDKYKTGHYVYLALDGGVLTTRLPNETFPRGTHIRHFGYDLSNYGSPLGPNSVYGMLNQILFDPICPVWLDDRVHDYRRVIKGSRNALNGAVDDGDAQRGPNLAHSVRMFYVSLGDFGRIGIEYWVLEKPTQGNKRPTAAFINPNKTIILTINGQNHAELSSLLVRKLAELPYLSQRLICHIDCNYLSAQAKRLLFVSNREDARRGYVSDLIQEEIIRVLKSDDELTRLNNEAREQGLQQQDDAALQQMRSEVARILKIQGIDFTQGVGGKPTAGDSDTDRPTPPPRPRPRPSPIVVVEPPTYIRLLWDEEKEISFYPEQRRYLRIETDANGNYHNPNNPSASRLNFIVEGPGVAFIGSTSLQGGRLRAIFEGTAGAGVGMNGTIRVELSRTGLQSLSDERDFSIVARPPARPSDRRISLPPFEVRPVEGPEDEKWAMLGWPDQPTIIASSADLENGVLVIYYSRVFPKYASTLAMFERRDTASATSFDERYRIWLAAHSLLLYQDQQNALVSEGRQQQSAEGMSEEMETLERQERCRMATLAAIFASREIQSQSPPDSE</sequence>
<dbReference type="RefSeq" id="WP_080887502.1">
    <property type="nucleotide sequence ID" value="NZ_LT828648.1"/>
</dbReference>
<accession>A0A1W1I8J1</accession>
<evidence type="ECO:0000256" key="1">
    <source>
        <dbReference type="SAM" id="MobiDB-lite"/>
    </source>
</evidence>
<protein>
    <submittedName>
        <fullName evidence="2">Uncharacterized protein</fullName>
    </submittedName>
</protein>
<dbReference type="OrthoDB" id="8441532at2"/>